<dbReference type="InterPro" id="IPR036249">
    <property type="entry name" value="Thioredoxin-like_sf"/>
</dbReference>
<accession>A0A844ZJ77</accession>
<organism evidence="2 3">
    <name type="scientific">Parapontixanthobacter aurantiacus</name>
    <dbReference type="NCBI Taxonomy" id="1463599"/>
    <lineage>
        <taxon>Bacteria</taxon>
        <taxon>Pseudomonadati</taxon>
        <taxon>Pseudomonadota</taxon>
        <taxon>Alphaproteobacteria</taxon>
        <taxon>Sphingomonadales</taxon>
        <taxon>Erythrobacteraceae</taxon>
        <taxon>Parapontixanthobacter</taxon>
    </lineage>
</organism>
<dbReference type="InterPro" id="IPR036282">
    <property type="entry name" value="Glutathione-S-Trfase_C_sf"/>
</dbReference>
<dbReference type="Pfam" id="PF13417">
    <property type="entry name" value="GST_N_3"/>
    <property type="match status" value="1"/>
</dbReference>
<gene>
    <name evidence="2" type="ORF">GRI38_13580</name>
</gene>
<reference evidence="2 3" key="1">
    <citation type="submission" date="2019-12" db="EMBL/GenBank/DDBJ databases">
        <title>Genomic-based taxomic classification of the family Erythrobacteraceae.</title>
        <authorList>
            <person name="Xu L."/>
        </authorList>
    </citation>
    <scope>NUCLEOTIDE SEQUENCE [LARGE SCALE GENOMIC DNA]</scope>
    <source>
        <strain evidence="2 3">MCCC 1A09962</strain>
    </source>
</reference>
<dbReference type="EMBL" id="WTYW01000006">
    <property type="protein sequence ID" value="MXO87060.1"/>
    <property type="molecule type" value="Genomic_DNA"/>
</dbReference>
<dbReference type="GO" id="GO:0016740">
    <property type="term" value="F:transferase activity"/>
    <property type="evidence" value="ECO:0007669"/>
    <property type="project" value="UniProtKB-KW"/>
</dbReference>
<dbReference type="OrthoDB" id="7054557at2"/>
<comment type="caution">
    <text evidence="2">The sequence shown here is derived from an EMBL/GenBank/DDBJ whole genome shotgun (WGS) entry which is preliminary data.</text>
</comment>
<feature type="domain" description="GST N-terminal" evidence="1">
    <location>
        <begin position="7"/>
        <end position="75"/>
    </location>
</feature>
<dbReference type="Gene3D" id="3.40.30.10">
    <property type="entry name" value="Glutaredoxin"/>
    <property type="match status" value="1"/>
</dbReference>
<dbReference type="AlphaFoldDB" id="A0A844ZJ77"/>
<dbReference type="CDD" id="cd00299">
    <property type="entry name" value="GST_C_family"/>
    <property type="match status" value="1"/>
</dbReference>
<proteinExistence type="predicted"/>
<keyword evidence="2" id="KW-0808">Transferase</keyword>
<keyword evidence="3" id="KW-1185">Reference proteome</keyword>
<protein>
    <submittedName>
        <fullName evidence="2">Glutathione S-transferase</fullName>
    </submittedName>
</protein>
<dbReference type="InterPro" id="IPR004045">
    <property type="entry name" value="Glutathione_S-Trfase_N"/>
</dbReference>
<name>A0A844ZJ77_9SPHN</name>
<sequence>MTEPITLYGLPHSLYTGKVRSYFRKQGIDYREVAPTEGRFAEHVVPQIGRVIIPVIELDDGTIVQDTVDIIDHFEGAGVRWSAYPEGAAQRAVAHLFELYSVAVLTRHAMHYRWSYLEKQENFLRDAFGLGGDPERTETTMRRMHSYLPMLGVTEETIPAIEESYLALLANLERHFARFPYLLGNRPSIGDYSLLGPLFAHLGRDPVPLGIMQDRSPKTFRWVERMNAPDLDLVGYDHGNSDFLPDDEIPATLLPLLDQMAAELLPGLTDGLSVLRDHVGKGHAIPGEPVTDKPHRRIIGQVETTFRGASYVGGVQPYVFFLWQRLRDASVGDANVLRLFEEHSLAPLLQRDLPIRVERSRNIEIWGERN</sequence>
<dbReference type="Gene3D" id="1.20.1050.10">
    <property type="match status" value="1"/>
</dbReference>
<evidence type="ECO:0000313" key="3">
    <source>
        <dbReference type="Proteomes" id="UP000433104"/>
    </source>
</evidence>
<dbReference type="SUPFAM" id="SSF47616">
    <property type="entry name" value="GST C-terminal domain-like"/>
    <property type="match status" value="1"/>
</dbReference>
<dbReference type="Pfam" id="PF13410">
    <property type="entry name" value="GST_C_2"/>
    <property type="match status" value="1"/>
</dbReference>
<evidence type="ECO:0000259" key="1">
    <source>
        <dbReference type="Pfam" id="PF13417"/>
    </source>
</evidence>
<dbReference type="RefSeq" id="WP_160685296.1">
    <property type="nucleotide sequence ID" value="NZ_WTYW01000006.1"/>
</dbReference>
<evidence type="ECO:0000313" key="2">
    <source>
        <dbReference type="EMBL" id="MXO87060.1"/>
    </source>
</evidence>
<dbReference type="Proteomes" id="UP000433104">
    <property type="component" value="Unassembled WGS sequence"/>
</dbReference>
<dbReference type="SUPFAM" id="SSF52833">
    <property type="entry name" value="Thioredoxin-like"/>
    <property type="match status" value="1"/>
</dbReference>